<dbReference type="Gramene" id="TVU03780">
    <property type="protein sequence ID" value="TVU03780"/>
    <property type="gene ID" value="EJB05_50668"/>
</dbReference>
<dbReference type="PANTHER" id="PTHR33165">
    <property type="entry name" value="F-BOX DOMAIN CONTAINING PROTEIN-LIKE-RELATED"/>
    <property type="match status" value="1"/>
</dbReference>
<evidence type="ECO:0000313" key="2">
    <source>
        <dbReference type="EMBL" id="TVU03780.1"/>
    </source>
</evidence>
<dbReference type="AlphaFoldDB" id="A0A5J9SXN9"/>
<evidence type="ECO:0000313" key="3">
    <source>
        <dbReference type="Proteomes" id="UP000324897"/>
    </source>
</evidence>
<sequence>MAGGKLSMNAWSCRFPCFFLVESPEEDGDDVPVHGRPEEWRDWANLLPELADDISGRVLSLDVAAYIRFRAACKPWRDLTADLDPRDSGVLDRSFRPRNWAVFHLNPEATPPRRLLNLATVASLTVDIPASLSTHCHLCAADGLLVLFHRATKAIRLLDPLSNAVTEFPAISSIVVAAAPPSRPDQHPFPESLGGVDPYAVKGAGFDDSTSPPTLVLCLWNRTFWCNIIFAKPGDNHWTMMNPAQASYPAYDYNRLGRTVRFCSLLSLAGRCYVSSPEGSVYLVEVAGTPRLVEVVDERRLVEKPDTITFDRINSFLVSDGTSAKMLMVRLWKEMEHFNDDYSNVKEEVFTVGGVTNRVEVLEVDVAGRRLLPVTSLGRHAAFLGSTTCVLVSTETFPSIAACRRDIPGTLWSARPRFQHLPCQRE</sequence>
<gene>
    <name evidence="2" type="ORF">EJB05_50668</name>
</gene>
<reference evidence="2 3" key="1">
    <citation type="journal article" date="2019" name="Sci. Rep.">
        <title>A high-quality genome of Eragrostis curvula grass provides insights into Poaceae evolution and supports new strategies to enhance forage quality.</title>
        <authorList>
            <person name="Carballo J."/>
            <person name="Santos B.A.C.M."/>
            <person name="Zappacosta D."/>
            <person name="Garbus I."/>
            <person name="Selva J.P."/>
            <person name="Gallo C.A."/>
            <person name="Diaz A."/>
            <person name="Albertini E."/>
            <person name="Caccamo M."/>
            <person name="Echenique V."/>
        </authorList>
    </citation>
    <scope>NUCLEOTIDE SEQUENCE [LARGE SCALE GENOMIC DNA]</scope>
    <source>
        <strain evidence="3">cv. Victoria</strain>
        <tissue evidence="2">Leaf</tissue>
    </source>
</reference>
<dbReference type="Pfam" id="PF03478">
    <property type="entry name" value="Beta-prop_KIB1-4"/>
    <property type="match status" value="1"/>
</dbReference>
<dbReference type="InterPro" id="IPR005174">
    <property type="entry name" value="KIB1-4_b-propeller"/>
</dbReference>
<dbReference type="Proteomes" id="UP000324897">
    <property type="component" value="Unassembled WGS sequence"/>
</dbReference>
<dbReference type="OrthoDB" id="651477at2759"/>
<dbReference type="PANTHER" id="PTHR33165:SF85">
    <property type="entry name" value="OS08G0285100 PROTEIN"/>
    <property type="match status" value="1"/>
</dbReference>
<proteinExistence type="predicted"/>
<feature type="domain" description="KIB1-4 beta-propeller" evidence="1">
    <location>
        <begin position="123"/>
        <end position="400"/>
    </location>
</feature>
<accession>A0A5J9SXN9</accession>
<name>A0A5J9SXN9_9POAL</name>
<organism evidence="2 3">
    <name type="scientific">Eragrostis curvula</name>
    <name type="common">weeping love grass</name>
    <dbReference type="NCBI Taxonomy" id="38414"/>
    <lineage>
        <taxon>Eukaryota</taxon>
        <taxon>Viridiplantae</taxon>
        <taxon>Streptophyta</taxon>
        <taxon>Embryophyta</taxon>
        <taxon>Tracheophyta</taxon>
        <taxon>Spermatophyta</taxon>
        <taxon>Magnoliopsida</taxon>
        <taxon>Liliopsida</taxon>
        <taxon>Poales</taxon>
        <taxon>Poaceae</taxon>
        <taxon>PACMAD clade</taxon>
        <taxon>Chloridoideae</taxon>
        <taxon>Eragrostideae</taxon>
        <taxon>Eragrostidinae</taxon>
        <taxon>Eragrostis</taxon>
    </lineage>
</organism>
<dbReference type="EMBL" id="RWGY01000143">
    <property type="protein sequence ID" value="TVU03780.1"/>
    <property type="molecule type" value="Genomic_DNA"/>
</dbReference>
<evidence type="ECO:0000259" key="1">
    <source>
        <dbReference type="Pfam" id="PF03478"/>
    </source>
</evidence>
<protein>
    <recommendedName>
        <fullName evidence="1">KIB1-4 beta-propeller domain-containing protein</fullName>
    </recommendedName>
</protein>
<feature type="non-terminal residue" evidence="2">
    <location>
        <position position="1"/>
    </location>
</feature>
<comment type="caution">
    <text evidence="2">The sequence shown here is derived from an EMBL/GenBank/DDBJ whole genome shotgun (WGS) entry which is preliminary data.</text>
</comment>
<keyword evidence="3" id="KW-1185">Reference proteome</keyword>